<comment type="similarity">
    <text evidence="6">Belongs to the peptidase S10 family.</text>
</comment>
<proteinExistence type="inferred from homology"/>
<keyword evidence="5" id="KW-0325">Glycoprotein</keyword>
<dbReference type="InterPro" id="IPR018202">
    <property type="entry name" value="Ser_caboxypep_ser_AS"/>
</dbReference>
<dbReference type="VEuPathDB" id="FungiDB:PC110_g2091"/>
<protein>
    <recommendedName>
        <fullName evidence="6">Carboxypeptidase</fullName>
        <ecNumber evidence="6">3.4.16.-</ecNumber>
    </recommendedName>
</protein>
<evidence type="ECO:0000256" key="5">
    <source>
        <dbReference type="ARBA" id="ARBA00023180"/>
    </source>
</evidence>
<dbReference type="GO" id="GO:0004185">
    <property type="term" value="F:serine-type carboxypeptidase activity"/>
    <property type="evidence" value="ECO:0007669"/>
    <property type="project" value="UniProtKB-UniRule"/>
</dbReference>
<keyword evidence="4 6" id="KW-0378">Hydrolase</keyword>
<dbReference type="VEuPathDB" id="FungiDB:PC110_g2090"/>
<keyword evidence="8" id="KW-1133">Transmembrane helix</keyword>
<keyword evidence="1 6" id="KW-0121">Carboxypeptidase</keyword>
<organism evidence="9 10">
    <name type="scientific">Phytophthora cactorum</name>
    <dbReference type="NCBI Taxonomy" id="29920"/>
    <lineage>
        <taxon>Eukaryota</taxon>
        <taxon>Sar</taxon>
        <taxon>Stramenopiles</taxon>
        <taxon>Oomycota</taxon>
        <taxon>Peronosporomycetes</taxon>
        <taxon>Peronosporales</taxon>
        <taxon>Peronosporaceae</taxon>
        <taxon>Phytophthora</taxon>
    </lineage>
</organism>
<gene>
    <name evidence="9" type="ORF">JG687_00006031</name>
</gene>
<feature type="compositionally biased region" description="Low complexity" evidence="7">
    <location>
        <begin position="91"/>
        <end position="102"/>
    </location>
</feature>
<keyword evidence="8" id="KW-0812">Transmembrane</keyword>
<dbReference type="Pfam" id="PF00450">
    <property type="entry name" value="Peptidase_S10"/>
    <property type="match status" value="2"/>
</dbReference>
<evidence type="ECO:0000313" key="9">
    <source>
        <dbReference type="EMBL" id="KAG6964327.1"/>
    </source>
</evidence>
<keyword evidence="2 6" id="KW-0645">Protease</keyword>
<dbReference type="PROSITE" id="PS00560">
    <property type="entry name" value="CARBOXYPEPT_SER_HIS"/>
    <property type="match status" value="1"/>
</dbReference>
<evidence type="ECO:0000256" key="1">
    <source>
        <dbReference type="ARBA" id="ARBA00022645"/>
    </source>
</evidence>
<dbReference type="InterPro" id="IPR001563">
    <property type="entry name" value="Peptidase_S10"/>
</dbReference>
<accession>A0A8T1UJI5</accession>
<dbReference type="Proteomes" id="UP000688947">
    <property type="component" value="Unassembled WGS sequence"/>
</dbReference>
<dbReference type="EC" id="3.4.16.-" evidence="6"/>
<evidence type="ECO:0000256" key="4">
    <source>
        <dbReference type="ARBA" id="ARBA00022801"/>
    </source>
</evidence>
<name>A0A8T1UJI5_9STRA</name>
<dbReference type="PANTHER" id="PTHR11802">
    <property type="entry name" value="SERINE PROTEASE FAMILY S10 SERINE CARBOXYPEPTIDASE"/>
    <property type="match status" value="1"/>
</dbReference>
<keyword evidence="3" id="KW-0732">Signal</keyword>
<evidence type="ECO:0000313" key="10">
    <source>
        <dbReference type="Proteomes" id="UP000688947"/>
    </source>
</evidence>
<feature type="region of interest" description="Disordered" evidence="7">
    <location>
        <begin position="48"/>
        <end position="142"/>
    </location>
</feature>
<dbReference type="EMBL" id="JAENGZ010000239">
    <property type="protein sequence ID" value="KAG6964327.1"/>
    <property type="molecule type" value="Genomic_DNA"/>
</dbReference>
<reference evidence="9" key="1">
    <citation type="submission" date="2021-01" db="EMBL/GenBank/DDBJ databases">
        <title>Phytophthora aleatoria, a newly-described species from Pinus radiata is distinct from Phytophthora cactorum isolates based on comparative genomics.</title>
        <authorList>
            <person name="Mcdougal R."/>
            <person name="Panda P."/>
            <person name="Williams N."/>
            <person name="Studholme D.J."/>
        </authorList>
    </citation>
    <scope>NUCLEOTIDE SEQUENCE</scope>
    <source>
        <strain evidence="9">NZFS 3830</strain>
    </source>
</reference>
<evidence type="ECO:0000256" key="2">
    <source>
        <dbReference type="ARBA" id="ARBA00022670"/>
    </source>
</evidence>
<feature type="compositionally biased region" description="Low complexity" evidence="7">
    <location>
        <begin position="113"/>
        <end position="139"/>
    </location>
</feature>
<dbReference type="OrthoDB" id="443318at2759"/>
<feature type="transmembrane region" description="Helical" evidence="8">
    <location>
        <begin position="241"/>
        <end position="259"/>
    </location>
</feature>
<dbReference type="AlphaFoldDB" id="A0A8T1UJI5"/>
<keyword evidence="8" id="KW-0472">Membrane</keyword>
<dbReference type="PROSITE" id="PS00131">
    <property type="entry name" value="CARBOXYPEPT_SER_SER"/>
    <property type="match status" value="1"/>
</dbReference>
<feature type="compositionally biased region" description="Pro residues" evidence="7">
    <location>
        <begin position="103"/>
        <end position="112"/>
    </location>
</feature>
<dbReference type="InterPro" id="IPR033124">
    <property type="entry name" value="Ser_caboxypep_his_AS"/>
</dbReference>
<dbReference type="FunFam" id="1.10.287.410:FF:000002">
    <property type="entry name" value="Carboxypeptidase"/>
    <property type="match status" value="1"/>
</dbReference>
<feature type="transmembrane region" description="Helical" evidence="8">
    <location>
        <begin position="23"/>
        <end position="44"/>
    </location>
</feature>
<evidence type="ECO:0000256" key="7">
    <source>
        <dbReference type="SAM" id="MobiDB-lite"/>
    </source>
</evidence>
<dbReference type="GO" id="GO:0006508">
    <property type="term" value="P:proteolysis"/>
    <property type="evidence" value="ECO:0007669"/>
    <property type="project" value="UniProtKB-KW"/>
</dbReference>
<sequence length="1190" mass="131512">MPTETTPLRGEQYASDAQKRKRIVGITGAVVVLAAIIVVLWLTLSGHSSKSTEVTEQTTPEPTPALRTEAPVITELPTVAPTEAPAKRATEAPAEPATEAPAEPAPEDPAQPPAAEQPAAEPADQQPAAEPAAAAQPVPAAEPVPAQPLEAAPQDQPDQFTCVTVTGKSKQKTEDRQILVCRLESNWNPVSGSHPSSDTMRVCGLDTLSSAARKFMATETTPLRNVERRPQEPRALHKKRIAGLAVFGLIMVVVAVLTTTNVGRKAHTQAIPQRPIKVVQPLKPLNATRHHHTPAPTPKNWFQCGTEKSEAGYITLPYNVDSHLFYWYFESRKTPDTDPLVLWMTGSGSDCSSLAALLMENGPCRINPDATTALNPHSWTSEANVIWLDQPTNVGFSYGNNTNVEFNAEDVKKNVYWFLQGFLDKHPEFEGRALFLAGEGYAAHYVPAAAHYIWKENLIVVKANATLRINLQGITIGNGLVNPVVQTPHALDMAVSNSYNISLINPTDLGAAKEAVPVCSQLLNYDIRKKCASSDPSECYNTSAVAEYLNLNAVRAYLNVSEQVTSWQQCSSSNGEHFSSDLMKNFDGYVADLLNDGSVRVLIYSGDADLVCNWRGSEAWTKQLKWKHQQDFNDVKEHDFQVAGEIDTIDAGSVRSHNNQFTFIRVFKAGHMVPKDQPAIALEMINRFIKNQSLMRRTSELTPLVTEGTAPPHSSRSARKFNWSTARSSLLVVAGVSLLLTLAFVVHQDSSLSSLKNLKGATNNNFERPQDEFFCGITNHETGYIKLPNKDDDHYFYWFVESRSDPQRDPLVLWLTGGPGCSSMMALLAENGPCHVQSDLSTKTNPYSWNGHANVIWLDQPTGVGYSYGPTVDYDSGELNVAENIYWFLQEFLKKHPDLADREFFVTGESYGGHYVPAAASHILKANMLRHLSPNAVHVNLAGIAVGNGLTDPAVQYQHSVDMAFNSYNVSLLDEQAIEDMRKAQPVCHELIMQCQQDRPRCVDAMEFCFGALEGPYYQSGRNPYDIREPCTEENVMKCFHFEHIDEYLNTPTVLTKLGVDVHKSKSWRECDATVGAGFAFDEMLSSAEDVKLLLDAGVRVLIYAGDADLMCNWVGNQAWVMALDWSGKTEFNNAPSRPFVTSEATDSGRVRSFENLAFIRVFNSGHMVPMDQPVVSFEMINKFFQNKDF</sequence>
<comment type="caution">
    <text evidence="9">The sequence shown here is derived from an EMBL/GenBank/DDBJ whole genome shotgun (WGS) entry which is preliminary data.</text>
</comment>
<evidence type="ECO:0000256" key="6">
    <source>
        <dbReference type="RuleBase" id="RU361156"/>
    </source>
</evidence>
<dbReference type="PANTHER" id="PTHR11802:SF113">
    <property type="entry name" value="SERINE CARBOXYPEPTIDASE CTSA-4.1"/>
    <property type="match status" value="1"/>
</dbReference>
<evidence type="ECO:0000256" key="3">
    <source>
        <dbReference type="ARBA" id="ARBA00022729"/>
    </source>
</evidence>
<evidence type="ECO:0000256" key="8">
    <source>
        <dbReference type="SAM" id="Phobius"/>
    </source>
</evidence>